<dbReference type="PANTHER" id="PTHR47655:SF2">
    <property type="entry name" value="QUINIC ACID UTILIZATION ACTIVATOR"/>
    <property type="match status" value="1"/>
</dbReference>
<evidence type="ECO:0000313" key="2">
    <source>
        <dbReference type="EMBL" id="KAF1944399.1"/>
    </source>
</evidence>
<feature type="region of interest" description="Disordered" evidence="1">
    <location>
        <begin position="648"/>
        <end position="668"/>
    </location>
</feature>
<dbReference type="OrthoDB" id="3364175at2759"/>
<dbReference type="CDD" id="cd12148">
    <property type="entry name" value="fungal_TF_MHR"/>
    <property type="match status" value="1"/>
</dbReference>
<dbReference type="AlphaFoldDB" id="A0A6A5SYD8"/>
<keyword evidence="3" id="KW-1185">Reference proteome</keyword>
<evidence type="ECO:0000256" key="1">
    <source>
        <dbReference type="SAM" id="MobiDB-lite"/>
    </source>
</evidence>
<evidence type="ECO:0000313" key="3">
    <source>
        <dbReference type="Proteomes" id="UP000800038"/>
    </source>
</evidence>
<dbReference type="Proteomes" id="UP000800038">
    <property type="component" value="Unassembled WGS sequence"/>
</dbReference>
<reference evidence="2" key="1">
    <citation type="journal article" date="2020" name="Stud. Mycol.">
        <title>101 Dothideomycetes genomes: a test case for predicting lifestyles and emergence of pathogens.</title>
        <authorList>
            <person name="Haridas S."/>
            <person name="Albert R."/>
            <person name="Binder M."/>
            <person name="Bloem J."/>
            <person name="Labutti K."/>
            <person name="Salamov A."/>
            <person name="Andreopoulos B."/>
            <person name="Baker S."/>
            <person name="Barry K."/>
            <person name="Bills G."/>
            <person name="Bluhm B."/>
            <person name="Cannon C."/>
            <person name="Castanera R."/>
            <person name="Culley D."/>
            <person name="Daum C."/>
            <person name="Ezra D."/>
            <person name="Gonzalez J."/>
            <person name="Henrissat B."/>
            <person name="Kuo A."/>
            <person name="Liang C."/>
            <person name="Lipzen A."/>
            <person name="Lutzoni F."/>
            <person name="Magnuson J."/>
            <person name="Mondo S."/>
            <person name="Nolan M."/>
            <person name="Ohm R."/>
            <person name="Pangilinan J."/>
            <person name="Park H.-J."/>
            <person name="Ramirez L."/>
            <person name="Alfaro M."/>
            <person name="Sun H."/>
            <person name="Tritt A."/>
            <person name="Yoshinaga Y."/>
            <person name="Zwiers L.-H."/>
            <person name="Turgeon B."/>
            <person name="Goodwin S."/>
            <person name="Spatafora J."/>
            <person name="Crous P."/>
            <person name="Grigoriev I."/>
        </authorList>
    </citation>
    <scope>NUCLEOTIDE SEQUENCE</scope>
    <source>
        <strain evidence="2">CBS 161.51</strain>
    </source>
</reference>
<accession>A0A6A5SYD8</accession>
<organism evidence="2 3">
    <name type="scientific">Clathrospora elynae</name>
    <dbReference type="NCBI Taxonomy" id="706981"/>
    <lineage>
        <taxon>Eukaryota</taxon>
        <taxon>Fungi</taxon>
        <taxon>Dikarya</taxon>
        <taxon>Ascomycota</taxon>
        <taxon>Pezizomycotina</taxon>
        <taxon>Dothideomycetes</taxon>
        <taxon>Pleosporomycetidae</taxon>
        <taxon>Pleosporales</taxon>
        <taxon>Diademaceae</taxon>
        <taxon>Clathrospora</taxon>
    </lineage>
</organism>
<sequence length="668" mass="74007">MTLAYVFQHNTDIEASLYSQLAQNNTVLLAKGTKEANRLHKSWTKSRFCRDITKALSGEQIGVGDDKTPSSDEESDMDTEDATLLQMTSNSQTCPLAPWTSGTSCIAQDTATLSSPDNLRPNTQHSTSSSLLTPLPTECWKLLETYCMYTQCWLPISDKLDILKLSYSYPEQGLALTSEMPRAGCHAEMWSIFAVGSTQNNSNAVGGNEGHRTMSPEEIYATARLLIPNELGDFHLDHIKALLNLAVFNVNRSLFNAAWLLVGAASRIFLTLDDTLGTVTPRRKNVLYSCILLDSLLALHLKQRPYLDRSDLVLVGKIEEDGMEEWQLWDGQLKLGPMRQSRSPTLALSSFNALLELVDILVNTTRQPTARNFLHEMIGRLETWKSSLPPKLDYIRNDSAATPMTPPALLLQLAYFATNFALVPSQALLHQTLDMLELLQGQLDFVRMPSIVICLLQSIKRCTSRLALDQGAQNRTRKLFAAFDQAYSRSSDQAPMDPLNMLAMDGTSPDAFRLRNVEMAQLSPRSFSSQTGGLVAERYQHSAGSSSLLDNLLPDINLGRQEHAPQSFMFNPFDFAMTGQTADINDPYNAFVSGDQGSSFDEIASRLGVKKSQNQPQFMENLGYSSGLSMADLLAADPGRFMSTSLQFAPDNSEHSPQFPLNSYYDAG</sequence>
<gene>
    <name evidence="2" type="ORF">EJ02DRAFT_341165</name>
</gene>
<proteinExistence type="predicted"/>
<dbReference type="GO" id="GO:0045944">
    <property type="term" value="P:positive regulation of transcription by RNA polymerase II"/>
    <property type="evidence" value="ECO:0007669"/>
    <property type="project" value="TreeGrafter"/>
</dbReference>
<dbReference type="GO" id="GO:0003700">
    <property type="term" value="F:DNA-binding transcription factor activity"/>
    <property type="evidence" value="ECO:0007669"/>
    <property type="project" value="TreeGrafter"/>
</dbReference>
<dbReference type="InterPro" id="IPR052783">
    <property type="entry name" value="Metabolic/Drug-Res_Regulator"/>
</dbReference>
<name>A0A6A5SYD8_9PLEO</name>
<protein>
    <submittedName>
        <fullName evidence="2">Quinic acid utilization activator</fullName>
    </submittedName>
</protein>
<dbReference type="EMBL" id="ML976017">
    <property type="protein sequence ID" value="KAF1944399.1"/>
    <property type="molecule type" value="Genomic_DNA"/>
</dbReference>
<dbReference type="PANTHER" id="PTHR47655">
    <property type="entry name" value="QUINIC ACID UTILIZATION ACTIVATOR"/>
    <property type="match status" value="1"/>
</dbReference>